<feature type="domain" description="ABC transmembrane type-1" evidence="8">
    <location>
        <begin position="78"/>
        <end position="289"/>
    </location>
</feature>
<dbReference type="SUPFAM" id="SSF160964">
    <property type="entry name" value="MalF N-terminal region-like"/>
    <property type="match status" value="1"/>
</dbReference>
<feature type="transmembrane region" description="Helical" evidence="7">
    <location>
        <begin position="21"/>
        <end position="47"/>
    </location>
</feature>
<dbReference type="GO" id="GO:0055085">
    <property type="term" value="P:transmembrane transport"/>
    <property type="evidence" value="ECO:0007669"/>
    <property type="project" value="InterPro"/>
</dbReference>
<dbReference type="CDD" id="cd06261">
    <property type="entry name" value="TM_PBP2"/>
    <property type="match status" value="1"/>
</dbReference>
<feature type="transmembrane region" description="Helical" evidence="7">
    <location>
        <begin position="268"/>
        <end position="290"/>
    </location>
</feature>
<dbReference type="EMBL" id="JAJEQF010000035">
    <property type="protein sequence ID" value="MCC2168418.1"/>
    <property type="molecule type" value="Genomic_DNA"/>
</dbReference>
<evidence type="ECO:0000256" key="7">
    <source>
        <dbReference type="RuleBase" id="RU363032"/>
    </source>
</evidence>
<reference evidence="9 10" key="1">
    <citation type="submission" date="2021-10" db="EMBL/GenBank/DDBJ databases">
        <title>Anaerobic single-cell dispensing facilitates the cultivation of human gut bacteria.</title>
        <authorList>
            <person name="Afrizal A."/>
        </authorList>
    </citation>
    <scope>NUCLEOTIDE SEQUENCE [LARGE SCALE GENOMIC DNA]</scope>
    <source>
        <strain evidence="9 10">CLA-AA-H244</strain>
    </source>
</reference>
<proteinExistence type="inferred from homology"/>
<keyword evidence="3" id="KW-1003">Cell membrane</keyword>
<dbReference type="SUPFAM" id="SSF161098">
    <property type="entry name" value="MetI-like"/>
    <property type="match status" value="1"/>
</dbReference>
<keyword evidence="4 7" id="KW-0812">Transmembrane</keyword>
<dbReference type="Pfam" id="PF00528">
    <property type="entry name" value="BPD_transp_1"/>
    <property type="match status" value="1"/>
</dbReference>
<evidence type="ECO:0000256" key="6">
    <source>
        <dbReference type="ARBA" id="ARBA00023136"/>
    </source>
</evidence>
<evidence type="ECO:0000259" key="8">
    <source>
        <dbReference type="PROSITE" id="PS50928"/>
    </source>
</evidence>
<dbReference type="PANTHER" id="PTHR30193">
    <property type="entry name" value="ABC TRANSPORTER PERMEASE PROTEIN"/>
    <property type="match status" value="1"/>
</dbReference>
<comment type="caution">
    <text evidence="9">The sequence shown here is derived from an EMBL/GenBank/DDBJ whole genome shotgun (WGS) entry which is preliminary data.</text>
</comment>
<evidence type="ECO:0000313" key="10">
    <source>
        <dbReference type="Proteomes" id="UP001199355"/>
    </source>
</evidence>
<sequence length="302" mass="34380">MNRHEKKPTSKMRQRENRMGYAFALPWLLGFFIFTLYPMCSSLYYSFTNYNTLKAPKWIGLRNYIIIFTSDPLFWKSLWNTVYYAVLSVPLGIAAGVLIALLLNQKVKGMRFFRTIFYLPTVVSSVAVSLLWMWILEPNFGLLNTFLKKIGIIGPGWLTDPTWSKNSLILMSLWTVGGGMLIYLAALQDVPESLYEAATIDGAGAFKKFCKITIPMITPTLFYNLITGIIGGLQVFSQAFIMTSGGPSYSTYFYGYHLYNKAFGEYQMGYASSLAWILLVITLLLSLIVFKTSNKWVYYEGK</sequence>
<feature type="transmembrane region" description="Helical" evidence="7">
    <location>
        <begin position="221"/>
        <end position="241"/>
    </location>
</feature>
<feature type="transmembrane region" description="Helical" evidence="7">
    <location>
        <begin position="167"/>
        <end position="186"/>
    </location>
</feature>
<dbReference type="InterPro" id="IPR000515">
    <property type="entry name" value="MetI-like"/>
</dbReference>
<evidence type="ECO:0000256" key="2">
    <source>
        <dbReference type="ARBA" id="ARBA00022448"/>
    </source>
</evidence>
<name>A0AAE3AV66_9FIRM</name>
<comment type="subcellular location">
    <subcellularLocation>
        <location evidence="1 7">Cell membrane</location>
        <topology evidence="1 7">Multi-pass membrane protein</topology>
    </subcellularLocation>
</comment>
<evidence type="ECO:0000256" key="4">
    <source>
        <dbReference type="ARBA" id="ARBA00022692"/>
    </source>
</evidence>
<dbReference type="RefSeq" id="WP_308728670.1">
    <property type="nucleotide sequence ID" value="NZ_JAJEQF010000035.1"/>
</dbReference>
<dbReference type="AlphaFoldDB" id="A0AAE3AV66"/>
<keyword evidence="6 7" id="KW-0472">Membrane</keyword>
<accession>A0AAE3AV66</accession>
<feature type="transmembrane region" description="Helical" evidence="7">
    <location>
        <begin position="115"/>
        <end position="135"/>
    </location>
</feature>
<feature type="transmembrane region" description="Helical" evidence="7">
    <location>
        <begin position="82"/>
        <end position="103"/>
    </location>
</feature>
<evidence type="ECO:0000256" key="3">
    <source>
        <dbReference type="ARBA" id="ARBA00022475"/>
    </source>
</evidence>
<gene>
    <name evidence="9" type="ORF">LKD45_12095</name>
</gene>
<dbReference type="Proteomes" id="UP001199355">
    <property type="component" value="Unassembled WGS sequence"/>
</dbReference>
<keyword evidence="10" id="KW-1185">Reference proteome</keyword>
<dbReference type="Gene3D" id="1.10.3720.10">
    <property type="entry name" value="MetI-like"/>
    <property type="match status" value="1"/>
</dbReference>
<evidence type="ECO:0000313" key="9">
    <source>
        <dbReference type="EMBL" id="MCC2168418.1"/>
    </source>
</evidence>
<dbReference type="InterPro" id="IPR035906">
    <property type="entry name" value="MetI-like_sf"/>
</dbReference>
<dbReference type="GO" id="GO:0005886">
    <property type="term" value="C:plasma membrane"/>
    <property type="evidence" value="ECO:0007669"/>
    <property type="project" value="UniProtKB-SubCell"/>
</dbReference>
<organism evidence="9 10">
    <name type="scientific">Gallintestinimicrobium propionicum</name>
    <dbReference type="NCBI Taxonomy" id="2981770"/>
    <lineage>
        <taxon>Bacteria</taxon>
        <taxon>Bacillati</taxon>
        <taxon>Bacillota</taxon>
        <taxon>Clostridia</taxon>
        <taxon>Lachnospirales</taxon>
        <taxon>Lachnospiraceae</taxon>
        <taxon>Gallintestinimicrobium</taxon>
    </lineage>
</organism>
<evidence type="ECO:0000256" key="1">
    <source>
        <dbReference type="ARBA" id="ARBA00004651"/>
    </source>
</evidence>
<dbReference type="PROSITE" id="PS50928">
    <property type="entry name" value="ABC_TM1"/>
    <property type="match status" value="1"/>
</dbReference>
<protein>
    <submittedName>
        <fullName evidence="9">Sugar ABC transporter permease</fullName>
    </submittedName>
</protein>
<comment type="similarity">
    <text evidence="7">Belongs to the binding-protein-dependent transport system permease family.</text>
</comment>
<keyword evidence="2 7" id="KW-0813">Transport</keyword>
<dbReference type="InterPro" id="IPR051393">
    <property type="entry name" value="ABC_transporter_permease"/>
</dbReference>
<evidence type="ECO:0000256" key="5">
    <source>
        <dbReference type="ARBA" id="ARBA00022989"/>
    </source>
</evidence>
<keyword evidence="5 7" id="KW-1133">Transmembrane helix</keyword>
<dbReference type="PANTHER" id="PTHR30193:SF1">
    <property type="entry name" value="ABC TRANSPORTER PERMEASE PROTEIN YESP-RELATED"/>
    <property type="match status" value="1"/>
</dbReference>